<dbReference type="Proteomes" id="UP001210720">
    <property type="component" value="Unassembled WGS sequence"/>
</dbReference>
<proteinExistence type="predicted"/>
<accession>A0ABT4XU15</accession>
<name>A0ABT4XU15_9RHOB</name>
<evidence type="ECO:0000313" key="2">
    <source>
        <dbReference type="Proteomes" id="UP001210720"/>
    </source>
</evidence>
<protein>
    <submittedName>
        <fullName evidence="1">DUF2948 family protein</fullName>
    </submittedName>
</protein>
<dbReference type="InterPro" id="IPR021335">
    <property type="entry name" value="DUF2948"/>
</dbReference>
<reference evidence="1 2" key="1">
    <citation type="submission" date="2023-01" db="EMBL/GenBank/DDBJ databases">
        <title>Thalassococcus onchidii sp. nov., isolated from a marine invertebrate from the South China Sea.</title>
        <authorList>
            <person name="Xu S."/>
            <person name="Liu Z."/>
            <person name="Xu Y."/>
        </authorList>
    </citation>
    <scope>NUCLEOTIDE SEQUENCE [LARGE SCALE GENOMIC DNA]</scope>
    <source>
        <strain evidence="1 2">KCTC 32084</strain>
    </source>
</reference>
<dbReference type="Pfam" id="PF11164">
    <property type="entry name" value="DUF2948"/>
    <property type="match status" value="1"/>
</dbReference>
<dbReference type="RefSeq" id="WP_271432792.1">
    <property type="nucleotide sequence ID" value="NZ_JAQIOY010000003.1"/>
</dbReference>
<keyword evidence="2" id="KW-1185">Reference proteome</keyword>
<organism evidence="1 2">
    <name type="scientific">Thalassococcus lentus</name>
    <dbReference type="NCBI Taxonomy" id="1210524"/>
    <lineage>
        <taxon>Bacteria</taxon>
        <taxon>Pseudomonadati</taxon>
        <taxon>Pseudomonadota</taxon>
        <taxon>Alphaproteobacteria</taxon>
        <taxon>Rhodobacterales</taxon>
        <taxon>Roseobacteraceae</taxon>
        <taxon>Thalassococcus</taxon>
    </lineage>
</organism>
<sequence length="160" mass="17670">MTEDARFEDAGDKPLFLGAMDTDDLGVLSALVQDAVFPITEMRWQPKQRRLGFLVNRVRWEDVDAATRRGRPVERVQSLLVIDTVLNVSSQGVDRSDQDMIFSVLNVSFEPSDAPSGHVVLTLAGDGAIRAEVEALEVSLRDVTRPYKAPSGKVPQHPLD</sequence>
<evidence type="ECO:0000313" key="1">
    <source>
        <dbReference type="EMBL" id="MDA7425454.1"/>
    </source>
</evidence>
<dbReference type="EMBL" id="JAQIOY010000003">
    <property type="protein sequence ID" value="MDA7425454.1"/>
    <property type="molecule type" value="Genomic_DNA"/>
</dbReference>
<comment type="caution">
    <text evidence="1">The sequence shown here is derived from an EMBL/GenBank/DDBJ whole genome shotgun (WGS) entry which is preliminary data.</text>
</comment>
<gene>
    <name evidence="1" type="ORF">PFY00_12005</name>
</gene>